<dbReference type="PRINTS" id="PR00364">
    <property type="entry name" value="DISEASERSIST"/>
</dbReference>
<protein>
    <submittedName>
        <fullName evidence="2">TPR-like protein</fullName>
    </submittedName>
</protein>
<dbReference type="Gene3D" id="1.25.40.10">
    <property type="entry name" value="Tetratricopeptide repeat domain"/>
    <property type="match status" value="1"/>
</dbReference>
<organism evidence="2 3">
    <name type="scientific">Calocera viscosa (strain TUFC12733)</name>
    <dbReference type="NCBI Taxonomy" id="1330018"/>
    <lineage>
        <taxon>Eukaryota</taxon>
        <taxon>Fungi</taxon>
        <taxon>Dikarya</taxon>
        <taxon>Basidiomycota</taxon>
        <taxon>Agaricomycotina</taxon>
        <taxon>Dacrymycetes</taxon>
        <taxon>Dacrymycetales</taxon>
        <taxon>Dacrymycetaceae</taxon>
        <taxon>Calocera</taxon>
    </lineage>
</organism>
<evidence type="ECO:0000259" key="1">
    <source>
        <dbReference type="Pfam" id="PF20703"/>
    </source>
</evidence>
<dbReference type="InterPro" id="IPR011990">
    <property type="entry name" value="TPR-like_helical_dom_sf"/>
</dbReference>
<dbReference type="Proteomes" id="UP000076738">
    <property type="component" value="Unassembled WGS sequence"/>
</dbReference>
<evidence type="ECO:0000313" key="2">
    <source>
        <dbReference type="EMBL" id="KZO90275.1"/>
    </source>
</evidence>
<name>A0A167G811_CALVF</name>
<dbReference type="PANTHER" id="PTHR47691">
    <property type="entry name" value="REGULATOR-RELATED"/>
    <property type="match status" value="1"/>
</dbReference>
<sequence>MDAASVSLRGARSNLSASFKQWRAKAGAALDPVKESVERTTLSVLGIWDLVEANRKDCHELAERLSWITEQVLARLPPEMDDPPSIRHMLDALRQVVGEVETYLRTQRSVADGMVRFTSTDDSTALHKKLDAVMLEFAVVQAVDVRERLDKMRLEQDAGSLAVRVPADLPLVNLPPKPAKFYGRDELVETIVQSLIQEGTCRIPLLGPGGIGKTSAAAAVMNDVRVRRKYGQDIIFVSCEGVSSAEGILRCLTAALGIRHESDALWAVFTHLSSKVYLLVLDNLETAWDSEDRLNVEELLAKLAQVSSLSLIVTMRGALRPNGVEWVEPCPPPLEPLSLDAARHMWIGIAGTADERLDELLALLDGLPLAINLMAHQGQLMGPSELIDAYKAEKTTLLARGGKRGRLTRLDVSIQLSLNSHSISENANAPKLLSTVCLLPDGVLLADVARMLPSMSNTRQTTLLLMEAALAVRQKQRIKVLSPIRDFILDRYPPGGSCLSDVRRYFIVLALQGSKIGTDESKQAVDLLSAEFGNINSVLIHFWQSSPSSEEADTLLTATERFAQFSHLASYGDCTILLSQATTVLKAAGKEQGVARCMQMMGHLLGRQDRYQDMFAMLEGAKAAFLTMDDRLGAAQCTYAMGGVLLMLHRCEEAVVRLHEAKATFEAIGDPLGAARCTRSMGDVLHMLGRFDEAIAELEDAKVTFEGLGDRLWAAQCTRSIGDVLRVQGRYEEAIINLEEARMEYESIGNRLGPAQCLRMIGDALRMQARYDKAILTLVQAKAEYEAVGNQLGEAQCILSMGDLYRMEGRYGEAVSELEEAKRRFMVIGYRFGIAECNRLLAQTLITCDQRGKAGSLLRQAMNIYIKRWDCHGRSKFARKSWRE</sequence>
<gene>
    <name evidence="2" type="ORF">CALVIDRAFT_591712</name>
</gene>
<dbReference type="Pfam" id="PF20703">
    <property type="entry name" value="nSTAND1"/>
    <property type="match status" value="1"/>
</dbReference>
<keyword evidence="3" id="KW-1185">Reference proteome</keyword>
<accession>A0A167G811</accession>
<reference evidence="2 3" key="1">
    <citation type="journal article" date="2016" name="Mol. Biol. Evol.">
        <title>Comparative Genomics of Early-Diverging Mushroom-Forming Fungi Provides Insights into the Origins of Lignocellulose Decay Capabilities.</title>
        <authorList>
            <person name="Nagy L.G."/>
            <person name="Riley R."/>
            <person name="Tritt A."/>
            <person name="Adam C."/>
            <person name="Daum C."/>
            <person name="Floudas D."/>
            <person name="Sun H."/>
            <person name="Yadav J.S."/>
            <person name="Pangilinan J."/>
            <person name="Larsson K.H."/>
            <person name="Matsuura K."/>
            <person name="Barry K."/>
            <person name="Labutti K."/>
            <person name="Kuo R."/>
            <person name="Ohm R.A."/>
            <person name="Bhattacharya S.S."/>
            <person name="Shirouzu T."/>
            <person name="Yoshinaga Y."/>
            <person name="Martin F.M."/>
            <person name="Grigoriev I.V."/>
            <person name="Hibbett D.S."/>
        </authorList>
    </citation>
    <scope>NUCLEOTIDE SEQUENCE [LARGE SCALE GENOMIC DNA]</scope>
    <source>
        <strain evidence="2 3">TUFC12733</strain>
    </source>
</reference>
<dbReference type="EMBL" id="KV417346">
    <property type="protein sequence ID" value="KZO90275.1"/>
    <property type="molecule type" value="Genomic_DNA"/>
</dbReference>
<dbReference type="AlphaFoldDB" id="A0A167G811"/>
<evidence type="ECO:0000313" key="3">
    <source>
        <dbReference type="Proteomes" id="UP000076738"/>
    </source>
</evidence>
<dbReference type="Gene3D" id="3.40.50.300">
    <property type="entry name" value="P-loop containing nucleotide triphosphate hydrolases"/>
    <property type="match status" value="1"/>
</dbReference>
<feature type="domain" description="Novel STAND NTPase 1" evidence="1">
    <location>
        <begin position="179"/>
        <end position="317"/>
    </location>
</feature>
<dbReference type="OrthoDB" id="3052556at2759"/>
<proteinExistence type="predicted"/>
<dbReference type="PANTHER" id="PTHR47691:SF3">
    <property type="entry name" value="HTH-TYPE TRANSCRIPTIONAL REGULATOR RV0890C-RELATED"/>
    <property type="match status" value="1"/>
</dbReference>
<dbReference type="Pfam" id="PF13424">
    <property type="entry name" value="TPR_12"/>
    <property type="match status" value="1"/>
</dbReference>
<dbReference type="STRING" id="1330018.A0A167G811"/>
<dbReference type="SUPFAM" id="SSF48452">
    <property type="entry name" value="TPR-like"/>
    <property type="match status" value="2"/>
</dbReference>
<dbReference type="InterPro" id="IPR049052">
    <property type="entry name" value="nSTAND1"/>
</dbReference>
<dbReference type="InterPro" id="IPR027417">
    <property type="entry name" value="P-loop_NTPase"/>
</dbReference>
<dbReference type="SUPFAM" id="SSF52540">
    <property type="entry name" value="P-loop containing nucleoside triphosphate hydrolases"/>
    <property type="match status" value="1"/>
</dbReference>